<dbReference type="PANTHER" id="PTHR37312">
    <property type="entry name" value="MEMBRANE-BOUND ACYLTRANSFERASE YKRP-RELATED"/>
    <property type="match status" value="1"/>
</dbReference>
<reference evidence="4" key="2">
    <citation type="journal article" date="2023" name="Int. J. Syst. Evol. Microbiol.">
        <title>Streptomyces marispadix sp. nov., isolated from marine beach sediment of the Northern Coast of Portugal.</title>
        <authorList>
            <person name="dos Santos J.D.N."/>
            <person name="Vitorino I.R."/>
            <person name="Kallscheuer N."/>
            <person name="Srivastava A."/>
            <person name="Krautwurst S."/>
            <person name="Marz M."/>
            <person name="Jogler C."/>
            <person name="Lobo Da Cunha A."/>
            <person name="Catita J."/>
            <person name="Goncalves H."/>
            <person name="Gonzalez I."/>
            <person name="Reyes F."/>
            <person name="Lage O.M."/>
        </authorList>
    </citation>
    <scope>NUCLEOTIDE SEQUENCE</scope>
    <source>
        <strain evidence="4">M600PL45_2</strain>
    </source>
</reference>
<evidence type="ECO:0000313" key="4">
    <source>
        <dbReference type="EMBL" id="MCH6162751.1"/>
    </source>
</evidence>
<protein>
    <submittedName>
        <fullName evidence="4">Acyltransferase family protein</fullName>
    </submittedName>
</protein>
<keyword evidence="5" id="KW-1185">Reference proteome</keyword>
<proteinExistence type="predicted"/>
<keyword evidence="4" id="KW-0012">Acyltransferase</keyword>
<keyword evidence="2" id="KW-1133">Transmembrane helix</keyword>
<feature type="domain" description="Acyltransferase 3" evidence="3">
    <location>
        <begin position="64"/>
        <end position="369"/>
    </location>
</feature>
<feature type="transmembrane region" description="Helical" evidence="2">
    <location>
        <begin position="164"/>
        <end position="180"/>
    </location>
</feature>
<feature type="transmembrane region" description="Helical" evidence="2">
    <location>
        <begin position="241"/>
        <end position="261"/>
    </location>
</feature>
<feature type="transmembrane region" description="Helical" evidence="2">
    <location>
        <begin position="353"/>
        <end position="371"/>
    </location>
</feature>
<keyword evidence="4" id="KW-0808">Transferase</keyword>
<name>A0ABS9T2J8_9ACTN</name>
<feature type="transmembrane region" description="Helical" evidence="2">
    <location>
        <begin position="211"/>
        <end position="229"/>
    </location>
</feature>
<feature type="transmembrane region" description="Helical" evidence="2">
    <location>
        <begin position="98"/>
        <end position="117"/>
    </location>
</feature>
<keyword evidence="2" id="KW-0472">Membrane</keyword>
<feature type="compositionally biased region" description="Low complexity" evidence="1">
    <location>
        <begin position="486"/>
        <end position="526"/>
    </location>
</feature>
<feature type="transmembrane region" description="Helical" evidence="2">
    <location>
        <begin position="129"/>
        <end position="152"/>
    </location>
</feature>
<feature type="transmembrane region" description="Helical" evidence="2">
    <location>
        <begin position="187"/>
        <end position="205"/>
    </location>
</feature>
<keyword evidence="2" id="KW-0812">Transmembrane</keyword>
<evidence type="ECO:0000256" key="2">
    <source>
        <dbReference type="SAM" id="Phobius"/>
    </source>
</evidence>
<organism evidence="4 5">
    <name type="scientific">Streptomyces marispadix</name>
    <dbReference type="NCBI Taxonomy" id="2922868"/>
    <lineage>
        <taxon>Bacteria</taxon>
        <taxon>Bacillati</taxon>
        <taxon>Actinomycetota</taxon>
        <taxon>Actinomycetes</taxon>
        <taxon>Kitasatosporales</taxon>
        <taxon>Streptomycetaceae</taxon>
        <taxon>Streptomyces</taxon>
    </lineage>
</organism>
<dbReference type="RefSeq" id="WP_241061658.1">
    <property type="nucleotide sequence ID" value="NZ_JAKWJU010000002.1"/>
</dbReference>
<dbReference type="InterPro" id="IPR002656">
    <property type="entry name" value="Acyl_transf_3_dom"/>
</dbReference>
<gene>
    <name evidence="4" type="ORF">MMA15_20860</name>
</gene>
<dbReference type="EMBL" id="JAKWJU010000002">
    <property type="protein sequence ID" value="MCH6162751.1"/>
    <property type="molecule type" value="Genomic_DNA"/>
</dbReference>
<dbReference type="PANTHER" id="PTHR37312:SF1">
    <property type="entry name" value="MEMBRANE-BOUND ACYLTRANSFERASE YKRP-RELATED"/>
    <property type="match status" value="1"/>
</dbReference>
<accession>A0ABS9T2J8</accession>
<feature type="region of interest" description="Disordered" evidence="1">
    <location>
        <begin position="396"/>
        <end position="536"/>
    </location>
</feature>
<evidence type="ECO:0000259" key="3">
    <source>
        <dbReference type="Pfam" id="PF01757"/>
    </source>
</evidence>
<sequence length="536" mass="56668">MLQAGIERAPLPPLRAEPAPGAPGSATVPDRDGTGATDRTSEAVRAVTAEKRQGGGDSGPTRDPYLDNAKYLTIVLVAVGHAWAPLAEGSRSTSALYYLLYTFHMPAFIVISGYLSRNFECRPRQIKRLLTGIVVPYLVFQTVFTLFMRWAADDPEREFSYQEPGFALWFLAALCLWRLTTPVWRLLRWPLPVAVAVAVAASVTPTMSDDLGLMRVAQFLPFFVLGLRLRPEHFEMVRHRAVRILAVPVTAGALVVSYASVPYISAAPFLHDRDAQGLGLPAWLGGAMTLSAFGCALVMTVCFLAWVPRGRTWFTSLGAGTLCAYLLHVYPIQYAKEAGWFEAEGARHPLDRFAITVLAAVMMTLLCTWPVRRALRFVLEPGLTWFFTPEANGAAEASATEDRKAAPAGAPAEGPRELPPGRSAASARGRPLELPPGSGAVPAPEPANGPANGPADEAANGPANDAADKAANKAAPARIDAVISGPAPAEPAAHPTPADPVAADPVAADPVAADPARPTDTGSPPAAAGPPSGPPP</sequence>
<comment type="caution">
    <text evidence="4">The sequence shown here is derived from an EMBL/GenBank/DDBJ whole genome shotgun (WGS) entry which is preliminary data.</text>
</comment>
<feature type="region of interest" description="Disordered" evidence="1">
    <location>
        <begin position="1"/>
        <end position="43"/>
    </location>
</feature>
<evidence type="ECO:0000313" key="5">
    <source>
        <dbReference type="Proteomes" id="UP001166784"/>
    </source>
</evidence>
<feature type="transmembrane region" description="Helical" evidence="2">
    <location>
        <begin position="281"/>
        <end position="306"/>
    </location>
</feature>
<evidence type="ECO:0000256" key="1">
    <source>
        <dbReference type="SAM" id="MobiDB-lite"/>
    </source>
</evidence>
<reference evidence="4" key="1">
    <citation type="submission" date="2022-03" db="EMBL/GenBank/DDBJ databases">
        <authorList>
            <person name="Santos J.D.N."/>
            <person name="Kallscheuer N."/>
            <person name="Jogler C."/>
            <person name="Lage O.M."/>
        </authorList>
    </citation>
    <scope>NUCLEOTIDE SEQUENCE</scope>
    <source>
        <strain evidence="4">M600PL45_2</strain>
    </source>
</reference>
<feature type="transmembrane region" description="Helical" evidence="2">
    <location>
        <begin position="313"/>
        <end position="333"/>
    </location>
</feature>
<dbReference type="Pfam" id="PF01757">
    <property type="entry name" value="Acyl_transf_3"/>
    <property type="match status" value="1"/>
</dbReference>
<feature type="compositionally biased region" description="Low complexity" evidence="1">
    <location>
        <begin position="446"/>
        <end position="465"/>
    </location>
</feature>
<feature type="compositionally biased region" description="Pro residues" evidence="1">
    <location>
        <begin position="527"/>
        <end position="536"/>
    </location>
</feature>
<dbReference type="GO" id="GO:0016746">
    <property type="term" value="F:acyltransferase activity"/>
    <property type="evidence" value="ECO:0007669"/>
    <property type="project" value="UniProtKB-KW"/>
</dbReference>
<dbReference type="Proteomes" id="UP001166784">
    <property type="component" value="Unassembled WGS sequence"/>
</dbReference>
<dbReference type="InterPro" id="IPR052734">
    <property type="entry name" value="Nod_factor_acetyltransferase"/>
</dbReference>